<keyword evidence="1" id="KW-0472">Membrane</keyword>
<evidence type="ECO:0000313" key="2">
    <source>
        <dbReference type="EMBL" id="MFI9102906.1"/>
    </source>
</evidence>
<reference evidence="2 3" key="1">
    <citation type="submission" date="2024-10" db="EMBL/GenBank/DDBJ databases">
        <title>The Natural Products Discovery Center: Release of the First 8490 Sequenced Strains for Exploring Actinobacteria Biosynthetic Diversity.</title>
        <authorList>
            <person name="Kalkreuter E."/>
            <person name="Kautsar S.A."/>
            <person name="Yang D."/>
            <person name="Bader C.D."/>
            <person name="Teijaro C.N."/>
            <person name="Fluegel L."/>
            <person name="Davis C.M."/>
            <person name="Simpson J.R."/>
            <person name="Lauterbach L."/>
            <person name="Steele A.D."/>
            <person name="Gui C."/>
            <person name="Meng S."/>
            <person name="Li G."/>
            <person name="Viehrig K."/>
            <person name="Ye F."/>
            <person name="Su P."/>
            <person name="Kiefer A.F."/>
            <person name="Nichols A."/>
            <person name="Cepeda A.J."/>
            <person name="Yan W."/>
            <person name="Fan B."/>
            <person name="Jiang Y."/>
            <person name="Adhikari A."/>
            <person name="Zheng C.-J."/>
            <person name="Schuster L."/>
            <person name="Cowan T.M."/>
            <person name="Smanski M.J."/>
            <person name="Chevrette M.G."/>
            <person name="De Carvalho L.P.S."/>
            <person name="Shen B."/>
        </authorList>
    </citation>
    <scope>NUCLEOTIDE SEQUENCE [LARGE SCALE GENOMIC DNA]</scope>
    <source>
        <strain evidence="2 3">NPDC053399</strain>
    </source>
</reference>
<evidence type="ECO:0008006" key="4">
    <source>
        <dbReference type="Google" id="ProtNLM"/>
    </source>
</evidence>
<gene>
    <name evidence="2" type="ORF">ACIGXA_20525</name>
</gene>
<accession>A0ABW8C8Y9</accession>
<feature type="transmembrane region" description="Helical" evidence="1">
    <location>
        <begin position="20"/>
        <end position="40"/>
    </location>
</feature>
<evidence type="ECO:0000313" key="3">
    <source>
        <dbReference type="Proteomes" id="UP001614394"/>
    </source>
</evidence>
<dbReference type="Proteomes" id="UP001614394">
    <property type="component" value="Unassembled WGS sequence"/>
</dbReference>
<dbReference type="RefSeq" id="WP_399651150.1">
    <property type="nucleotide sequence ID" value="NZ_JBITYG010000006.1"/>
</dbReference>
<keyword evidence="1" id="KW-1133">Transmembrane helix</keyword>
<keyword evidence="3" id="KW-1185">Reference proteome</keyword>
<protein>
    <recommendedName>
        <fullName evidence="4">DUF304 domain-containing protein</fullName>
    </recommendedName>
</protein>
<comment type="caution">
    <text evidence="2">The sequence shown here is derived from an EMBL/GenBank/DDBJ whole genome shotgun (WGS) entry which is preliminary data.</text>
</comment>
<name>A0ABW8C8Y9_9ACTN</name>
<evidence type="ECO:0000256" key="1">
    <source>
        <dbReference type="SAM" id="Phobius"/>
    </source>
</evidence>
<organism evidence="2 3">
    <name type="scientific">Streptomyces fildesensis</name>
    <dbReference type="NCBI Taxonomy" id="375757"/>
    <lineage>
        <taxon>Bacteria</taxon>
        <taxon>Bacillati</taxon>
        <taxon>Actinomycetota</taxon>
        <taxon>Actinomycetes</taxon>
        <taxon>Kitasatosporales</taxon>
        <taxon>Streptomycetaceae</taxon>
        <taxon>Streptomyces</taxon>
    </lineage>
</organism>
<proteinExistence type="predicted"/>
<dbReference type="EMBL" id="JBITYG010000006">
    <property type="protein sequence ID" value="MFI9102906.1"/>
    <property type="molecule type" value="Genomic_DNA"/>
</dbReference>
<sequence length="191" mass="21684">MDDTRTGVFRWQARYKKPWIFEAGAVILCVLPPLTVLFSFVLPSVAFLLGLCIAYGIGTSGREWVRTWRSVVDVRVETGDRRRLVLRQRYGRTRSYALDAVTGVRPLQVGRVSTVMVDAGEDNEREETDEMVLLLEVGKVSHATYKAPHLSTAVMWPLVEELRRACPHIAVTPTENRMRYYVDVERGMSPG</sequence>
<keyword evidence="1" id="KW-0812">Transmembrane</keyword>